<organism evidence="2 3">
    <name type="scientific">Bittarella massiliensis</name>
    <name type="common">ex Durand et al. 2017</name>
    <dbReference type="NCBI Taxonomy" id="1720313"/>
    <lineage>
        <taxon>Bacteria</taxon>
        <taxon>Bacillati</taxon>
        <taxon>Bacillota</taxon>
        <taxon>Clostridia</taxon>
        <taxon>Eubacteriales</taxon>
        <taxon>Oscillospiraceae</taxon>
        <taxon>Bittarella (ex Durand et al. 2017)</taxon>
    </lineage>
</organism>
<proteinExistence type="predicted"/>
<dbReference type="EMBL" id="JANGAB010000001">
    <property type="protein sequence ID" value="MCQ4948323.1"/>
    <property type="molecule type" value="Genomic_DNA"/>
</dbReference>
<dbReference type="RefSeq" id="WP_256135227.1">
    <property type="nucleotide sequence ID" value="NZ_JANGAB010000001.1"/>
</dbReference>
<sequence length="310" mass="34214">MKIHLQRLCLLLSPPLYCGALLLRYLAGESFSRNYGWVLLGHRLEGVFAFQLFPLLLSLLAALFPLLFWAVGRSYEQEGRDPLWLRCALYLPFPLTLLFLSPPLLPTGLSQLVHSSAAGFSAGLPAALGGLFLLGTALKKRFARPHPGRKPSRLLPHLCRSILLAAPVLLLPYAAFLQEVRVNMGRFFTYFFFGKPVDDPALIPVIPLLLLLPPALALFSFLLAGGYCERRAVDPLWLRLLLYLPFPLLCIPVFFPFSFRNPLFSQLNLLLGQVSFGSVTVAAGAVASLFWAVTAVGKALRALKKQKSSG</sequence>
<feature type="transmembrane region" description="Helical" evidence="1">
    <location>
        <begin position="275"/>
        <end position="297"/>
    </location>
</feature>
<evidence type="ECO:0000256" key="1">
    <source>
        <dbReference type="SAM" id="Phobius"/>
    </source>
</evidence>
<dbReference type="AlphaFoldDB" id="A0AAW5K852"/>
<gene>
    <name evidence="2" type="ORF">NE646_01380</name>
</gene>
<comment type="caution">
    <text evidence="2">The sequence shown here is derived from an EMBL/GenBank/DDBJ whole genome shotgun (WGS) entry which is preliminary data.</text>
</comment>
<dbReference type="Proteomes" id="UP001205063">
    <property type="component" value="Unassembled WGS sequence"/>
</dbReference>
<keyword evidence="1" id="KW-1133">Transmembrane helix</keyword>
<feature type="transmembrane region" description="Helical" evidence="1">
    <location>
        <begin position="236"/>
        <end position="255"/>
    </location>
</feature>
<keyword evidence="1" id="KW-0472">Membrane</keyword>
<evidence type="ECO:0008006" key="4">
    <source>
        <dbReference type="Google" id="ProtNLM"/>
    </source>
</evidence>
<evidence type="ECO:0000313" key="2">
    <source>
        <dbReference type="EMBL" id="MCQ4948323.1"/>
    </source>
</evidence>
<feature type="transmembrane region" description="Helical" evidence="1">
    <location>
        <begin position="201"/>
        <end position="224"/>
    </location>
</feature>
<keyword evidence="1" id="KW-0812">Transmembrane</keyword>
<feature type="transmembrane region" description="Helical" evidence="1">
    <location>
        <begin position="158"/>
        <end position="176"/>
    </location>
</feature>
<evidence type="ECO:0000313" key="3">
    <source>
        <dbReference type="Proteomes" id="UP001205063"/>
    </source>
</evidence>
<reference evidence="2" key="1">
    <citation type="submission" date="2022-06" db="EMBL/GenBank/DDBJ databases">
        <title>Isolation of gut microbiota from human fecal samples.</title>
        <authorList>
            <person name="Pamer E.G."/>
            <person name="Barat B."/>
            <person name="Waligurski E."/>
            <person name="Medina S."/>
            <person name="Paddock L."/>
            <person name="Mostad J."/>
        </authorList>
    </citation>
    <scope>NUCLEOTIDE SEQUENCE</scope>
    <source>
        <strain evidence="2">DFI.7.96</strain>
    </source>
</reference>
<feature type="transmembrane region" description="Helical" evidence="1">
    <location>
        <begin position="83"/>
        <end position="105"/>
    </location>
</feature>
<accession>A0AAW5K852</accession>
<protein>
    <recommendedName>
        <fullName evidence="4">CPBP family intramembrane metalloprotease</fullName>
    </recommendedName>
</protein>
<name>A0AAW5K852_9FIRM</name>
<feature type="transmembrane region" description="Helical" evidence="1">
    <location>
        <begin position="117"/>
        <end position="138"/>
    </location>
</feature>
<feature type="transmembrane region" description="Helical" evidence="1">
    <location>
        <begin position="52"/>
        <end position="71"/>
    </location>
</feature>